<dbReference type="GO" id="GO:0008962">
    <property type="term" value="F:phosphatidylglycerophosphatase activity"/>
    <property type="evidence" value="ECO:0007669"/>
    <property type="project" value="UniProtKB-EC"/>
</dbReference>
<feature type="transmembrane region" description="Helical" evidence="2">
    <location>
        <begin position="100"/>
        <end position="123"/>
    </location>
</feature>
<name>A0A171KNJ2_9BURK</name>
<feature type="transmembrane region" description="Helical" evidence="2">
    <location>
        <begin position="152"/>
        <end position="171"/>
    </location>
</feature>
<sequence length="172" mass="18775">MNSSKYGNGAPVQPTLAWALRSPARFLAVGLGSGLLRPAPGTWGTLAAWLLWLLVPLGSSSIGIGVILLLCFIYGCWICQRTGMDLGVPDHGAMVWDEMVAFWLVLWLSPAGWWAQLCAFLLFRLFDIVKPAPIRQLDAHFKNGFGVMLDDLLAAGYTLIVMLLLGWIGLFG</sequence>
<dbReference type="PANTHER" id="PTHR36305:SF1">
    <property type="entry name" value="PHOSPHATIDYLGLYCEROPHOSPHATASE A"/>
    <property type="match status" value="1"/>
</dbReference>
<comment type="pathway">
    <text evidence="1">Phospholipid metabolism; phosphatidylglycerol biosynthesis; phosphatidylglycerol from CDP-diacylglycerol: step 2/2.</text>
</comment>
<dbReference type="GeneID" id="99725547"/>
<proteinExistence type="predicted"/>
<dbReference type="PIRSF" id="PIRSF006162">
    <property type="entry name" value="PgpA"/>
    <property type="match status" value="1"/>
</dbReference>
<evidence type="ECO:0000313" key="7">
    <source>
        <dbReference type="Proteomes" id="UP000292039"/>
    </source>
</evidence>
<dbReference type="OrthoDB" id="9804091at2"/>
<dbReference type="UniPathway" id="UPA00084">
    <property type="reaction ID" value="UER00504"/>
</dbReference>
<dbReference type="EMBL" id="LBNE01000015">
    <property type="protein sequence ID" value="KKO70459.1"/>
    <property type="molecule type" value="Genomic_DNA"/>
</dbReference>
<gene>
    <name evidence="4" type="ORF">AAV32_16485</name>
    <name evidence="5" type="ORF">EV679_2389</name>
</gene>
<keyword evidence="1 2" id="KW-0812">Transmembrane</keyword>
<dbReference type="CDD" id="cd06971">
    <property type="entry name" value="PgpA"/>
    <property type="match status" value="1"/>
</dbReference>
<reference evidence="5 7" key="2">
    <citation type="submission" date="2019-02" db="EMBL/GenBank/DDBJ databases">
        <title>Genomic Encyclopedia of Type Strains, Phase IV (KMG-IV): sequencing the most valuable type-strain genomes for metagenomic binning, comparative biology and taxonomic classification.</title>
        <authorList>
            <person name="Goeker M."/>
        </authorList>
    </citation>
    <scope>NUCLEOTIDE SEQUENCE [LARGE SCALE GENOMIC DNA]</scope>
    <source>
        <strain evidence="5 7">DSM 16618</strain>
    </source>
</reference>
<dbReference type="PANTHER" id="PTHR36305">
    <property type="entry name" value="PHOSPHATIDYLGLYCEROPHOSPHATASE A"/>
    <property type="match status" value="1"/>
</dbReference>
<keyword evidence="1" id="KW-0595">Phospholipid degradation</keyword>
<dbReference type="InterPro" id="IPR036681">
    <property type="entry name" value="PgpA-like_sf"/>
</dbReference>
<keyword evidence="1" id="KW-1003">Cell membrane</keyword>
<protein>
    <recommendedName>
        <fullName evidence="1">Phosphatidylglycerophosphatase A</fullName>
        <ecNumber evidence="1">3.1.3.27</ecNumber>
    </recommendedName>
    <alternativeName>
        <fullName evidence="1">Phosphatidylglycerolphosphate phosphatase A</fullName>
    </alternativeName>
</protein>
<evidence type="ECO:0000313" key="4">
    <source>
        <dbReference type="EMBL" id="KKO70459.1"/>
    </source>
</evidence>
<keyword evidence="6" id="KW-1185">Reference proteome</keyword>
<comment type="caution">
    <text evidence="4">The sequence shown here is derived from an EMBL/GenBank/DDBJ whole genome shotgun (WGS) entry which is preliminary data.</text>
</comment>
<keyword evidence="1" id="KW-0460">Magnesium</keyword>
<dbReference type="InterPro" id="IPR026037">
    <property type="entry name" value="PgpA"/>
</dbReference>
<evidence type="ECO:0000259" key="3">
    <source>
        <dbReference type="Pfam" id="PF04608"/>
    </source>
</evidence>
<dbReference type="GO" id="GO:0046872">
    <property type="term" value="F:metal ion binding"/>
    <property type="evidence" value="ECO:0007669"/>
    <property type="project" value="UniProtKB-KW"/>
</dbReference>
<keyword evidence="1" id="KW-0442">Lipid degradation</keyword>
<dbReference type="AlphaFoldDB" id="A0A171KNJ2"/>
<dbReference type="Proteomes" id="UP000078084">
    <property type="component" value="Unassembled WGS sequence"/>
</dbReference>
<dbReference type="STRING" id="206506.AAV32_16485"/>
<keyword evidence="2" id="KW-1133">Transmembrane helix</keyword>
<keyword evidence="1" id="KW-0997">Cell inner membrane</keyword>
<dbReference type="Pfam" id="PF04608">
    <property type="entry name" value="PgpA"/>
    <property type="match status" value="1"/>
</dbReference>
<organism evidence="4 6">
    <name type="scientific">Kerstersia gyiorum</name>
    <dbReference type="NCBI Taxonomy" id="206506"/>
    <lineage>
        <taxon>Bacteria</taxon>
        <taxon>Pseudomonadati</taxon>
        <taxon>Pseudomonadota</taxon>
        <taxon>Betaproteobacteria</taxon>
        <taxon>Burkholderiales</taxon>
        <taxon>Alcaligenaceae</taxon>
        <taxon>Kerstersia</taxon>
    </lineage>
</organism>
<keyword evidence="1 2" id="KW-0472">Membrane</keyword>
<keyword evidence="1" id="KW-1208">Phospholipid metabolism</keyword>
<dbReference type="InterPro" id="IPR007686">
    <property type="entry name" value="YutG/PgpA"/>
</dbReference>
<dbReference type="EC" id="3.1.3.27" evidence="1"/>
<dbReference type="GO" id="GO:0005886">
    <property type="term" value="C:plasma membrane"/>
    <property type="evidence" value="ECO:0007669"/>
    <property type="project" value="UniProtKB-SubCell"/>
</dbReference>
<accession>A0A171KNJ2</accession>
<comment type="cofactor">
    <cofactor evidence="1">
        <name>Mg(2+)</name>
        <dbReference type="ChEBI" id="CHEBI:18420"/>
    </cofactor>
</comment>
<keyword evidence="1" id="KW-0378">Hydrolase</keyword>
<dbReference type="GO" id="GO:0009395">
    <property type="term" value="P:phospholipid catabolic process"/>
    <property type="evidence" value="ECO:0007669"/>
    <property type="project" value="UniProtKB-KW"/>
</dbReference>
<evidence type="ECO:0000256" key="1">
    <source>
        <dbReference type="PIRNR" id="PIRNR006162"/>
    </source>
</evidence>
<dbReference type="RefSeq" id="WP_068375010.1">
    <property type="nucleotide sequence ID" value="NZ_CBCSEB010000017.1"/>
</dbReference>
<comment type="catalytic activity">
    <reaction evidence="1">
        <text>a 1,2-diacyl-sn-glycero-3-phospho-(1'-sn-glycero-3'-phosphate) + H2O = a 1,2-diacyl-sn-glycero-3-phospho-(1'-sn-glycerol) + phosphate</text>
        <dbReference type="Rhea" id="RHEA:33751"/>
        <dbReference type="ChEBI" id="CHEBI:15377"/>
        <dbReference type="ChEBI" id="CHEBI:43474"/>
        <dbReference type="ChEBI" id="CHEBI:60110"/>
        <dbReference type="ChEBI" id="CHEBI:64716"/>
        <dbReference type="EC" id="3.1.3.27"/>
    </reaction>
</comment>
<dbReference type="Proteomes" id="UP000292039">
    <property type="component" value="Unassembled WGS sequence"/>
</dbReference>
<dbReference type="PATRIC" id="fig|206506.3.peg.3511"/>
<evidence type="ECO:0000313" key="5">
    <source>
        <dbReference type="EMBL" id="RZS69782.1"/>
    </source>
</evidence>
<feature type="transmembrane region" description="Helical" evidence="2">
    <location>
        <begin position="46"/>
        <end position="79"/>
    </location>
</feature>
<comment type="function">
    <text evidence="1">Lipid phosphatase which dephosphorylates phosphatidylglycerophosphate (PGP) to phosphatidylglycerol (PG).</text>
</comment>
<feature type="domain" description="YutG/PgpA" evidence="3">
    <location>
        <begin position="27"/>
        <end position="165"/>
    </location>
</feature>
<dbReference type="GO" id="GO:0006655">
    <property type="term" value="P:phosphatidylglycerol biosynthetic process"/>
    <property type="evidence" value="ECO:0007669"/>
    <property type="project" value="UniProtKB-UniPathway"/>
</dbReference>
<evidence type="ECO:0000256" key="2">
    <source>
        <dbReference type="SAM" id="Phobius"/>
    </source>
</evidence>
<comment type="subcellular location">
    <subcellularLocation>
        <location evidence="1">Cell inner membrane</location>
        <topology evidence="1">Multi-pass membrane protein</topology>
    </subcellularLocation>
</comment>
<dbReference type="EMBL" id="SGWZ01000003">
    <property type="protein sequence ID" value="RZS69782.1"/>
    <property type="molecule type" value="Genomic_DNA"/>
</dbReference>
<keyword evidence="1" id="KW-0443">Lipid metabolism</keyword>
<evidence type="ECO:0000313" key="6">
    <source>
        <dbReference type="Proteomes" id="UP000078084"/>
    </source>
</evidence>
<reference evidence="4 6" key="1">
    <citation type="submission" date="2015-04" db="EMBL/GenBank/DDBJ databases">
        <title>Genome sequence of Kerstersia gyiorum CG1.</title>
        <authorList>
            <person name="Greninger A.L."/>
            <person name="Kozyreva V."/>
            <person name="Chaturvedi V."/>
        </authorList>
    </citation>
    <scope>NUCLEOTIDE SEQUENCE [LARGE SCALE GENOMIC DNA]</scope>
    <source>
        <strain evidence="4 6">CG1</strain>
    </source>
</reference>
<keyword evidence="1" id="KW-0479">Metal-binding</keyword>
<dbReference type="SUPFAM" id="SSF101307">
    <property type="entry name" value="YutG-like"/>
    <property type="match status" value="1"/>
</dbReference>